<sequence length="155" mass="16582">MIANRTDVFLPKSCNLLRIRQSNMSRTHIISPMKAFYQVAAVAVLLLFVGVSGADCLVPNARMSDAEKTCCQQMAGQCDMSMAAKHPCCQTSVQRHDDADTNDLSHFAAAPLFPQVAILGAGLSPDVSVSQVALPDLLGQPPHAPPTPSVEILRI</sequence>
<organism evidence="1 2">
    <name type="scientific">Silvibacterium bohemicum</name>
    <dbReference type="NCBI Taxonomy" id="1577686"/>
    <lineage>
        <taxon>Bacteria</taxon>
        <taxon>Pseudomonadati</taxon>
        <taxon>Acidobacteriota</taxon>
        <taxon>Terriglobia</taxon>
        <taxon>Terriglobales</taxon>
        <taxon>Acidobacteriaceae</taxon>
        <taxon>Silvibacterium</taxon>
    </lineage>
</organism>
<dbReference type="Proteomes" id="UP000538666">
    <property type="component" value="Unassembled WGS sequence"/>
</dbReference>
<gene>
    <name evidence="1" type="ORF">HNQ77_000966</name>
</gene>
<keyword evidence="2" id="KW-1185">Reference proteome</keyword>
<evidence type="ECO:0000313" key="1">
    <source>
        <dbReference type="EMBL" id="MBB6143022.1"/>
    </source>
</evidence>
<dbReference type="EMBL" id="JACHEK010000002">
    <property type="protein sequence ID" value="MBB6143022.1"/>
    <property type="molecule type" value="Genomic_DNA"/>
</dbReference>
<comment type="caution">
    <text evidence="1">The sequence shown here is derived from an EMBL/GenBank/DDBJ whole genome shotgun (WGS) entry which is preliminary data.</text>
</comment>
<protein>
    <submittedName>
        <fullName evidence="1">Uncharacterized protein</fullName>
    </submittedName>
</protein>
<dbReference type="AlphaFoldDB" id="A0A841JNS9"/>
<name>A0A841JNS9_9BACT</name>
<proteinExistence type="predicted"/>
<evidence type="ECO:0000313" key="2">
    <source>
        <dbReference type="Proteomes" id="UP000538666"/>
    </source>
</evidence>
<accession>A0A841JNS9</accession>
<reference evidence="1 2" key="1">
    <citation type="submission" date="2020-08" db="EMBL/GenBank/DDBJ databases">
        <title>Genomic Encyclopedia of Type Strains, Phase IV (KMG-IV): sequencing the most valuable type-strain genomes for metagenomic binning, comparative biology and taxonomic classification.</title>
        <authorList>
            <person name="Goeker M."/>
        </authorList>
    </citation>
    <scope>NUCLEOTIDE SEQUENCE [LARGE SCALE GENOMIC DNA]</scope>
    <source>
        <strain evidence="1 2">DSM 103733</strain>
    </source>
</reference>